<protein>
    <recommendedName>
        <fullName evidence="4">Glycosyltransferase RgtA/B/C/D-like domain-containing protein</fullName>
    </recommendedName>
</protein>
<dbReference type="RefSeq" id="WP_192011333.1">
    <property type="nucleotide sequence ID" value="NZ_JACYTQ010000007.1"/>
</dbReference>
<dbReference type="EMBL" id="JACYTQ010000007">
    <property type="protein sequence ID" value="MBD8490452.1"/>
    <property type="molecule type" value="Genomic_DNA"/>
</dbReference>
<evidence type="ECO:0000313" key="2">
    <source>
        <dbReference type="EMBL" id="MBD8490452.1"/>
    </source>
</evidence>
<name>A0ABR9ANR9_9BACT</name>
<feature type="transmembrane region" description="Helical" evidence="1">
    <location>
        <begin position="99"/>
        <end position="123"/>
    </location>
</feature>
<feature type="transmembrane region" description="Helical" evidence="1">
    <location>
        <begin position="224"/>
        <end position="243"/>
    </location>
</feature>
<organism evidence="2 3">
    <name type="scientific">Echinicola arenosa</name>
    <dbReference type="NCBI Taxonomy" id="2774144"/>
    <lineage>
        <taxon>Bacteria</taxon>
        <taxon>Pseudomonadati</taxon>
        <taxon>Bacteroidota</taxon>
        <taxon>Cytophagia</taxon>
        <taxon>Cytophagales</taxon>
        <taxon>Cyclobacteriaceae</taxon>
        <taxon>Echinicola</taxon>
    </lineage>
</organism>
<accession>A0ABR9ANR9</accession>
<keyword evidence="3" id="KW-1185">Reference proteome</keyword>
<keyword evidence="1" id="KW-0472">Membrane</keyword>
<proteinExistence type="predicted"/>
<evidence type="ECO:0000313" key="3">
    <source>
        <dbReference type="Proteomes" id="UP000647133"/>
    </source>
</evidence>
<feature type="transmembrane region" description="Helical" evidence="1">
    <location>
        <begin position="297"/>
        <end position="318"/>
    </location>
</feature>
<dbReference type="Proteomes" id="UP000647133">
    <property type="component" value="Unassembled WGS sequence"/>
</dbReference>
<gene>
    <name evidence="2" type="ORF">IFO69_17000</name>
</gene>
<evidence type="ECO:0000256" key="1">
    <source>
        <dbReference type="SAM" id="Phobius"/>
    </source>
</evidence>
<keyword evidence="1" id="KW-0812">Transmembrane</keyword>
<evidence type="ECO:0008006" key="4">
    <source>
        <dbReference type="Google" id="ProtNLM"/>
    </source>
</evidence>
<keyword evidence="1" id="KW-1133">Transmembrane helix</keyword>
<feature type="transmembrane region" description="Helical" evidence="1">
    <location>
        <begin position="135"/>
        <end position="151"/>
    </location>
</feature>
<reference evidence="2 3" key="1">
    <citation type="submission" date="2020-09" db="EMBL/GenBank/DDBJ databases">
        <title>Echinicola sp. CAU 1574 isolated from sand of Sido Beach.</title>
        <authorList>
            <person name="Kim W."/>
        </authorList>
    </citation>
    <scope>NUCLEOTIDE SEQUENCE [LARGE SCALE GENOMIC DNA]</scope>
    <source>
        <strain evidence="2 3">CAU 1574</strain>
    </source>
</reference>
<feature type="transmembrane region" description="Helical" evidence="1">
    <location>
        <begin position="32"/>
        <end position="49"/>
    </location>
</feature>
<comment type="caution">
    <text evidence="2">The sequence shown here is derived from an EMBL/GenBank/DDBJ whole genome shotgun (WGS) entry which is preliminary data.</text>
</comment>
<sequence length="381" mass="43602">MLQYFFVFLLLLLLVFSNWSLGKKGILPRKAVGHLHLLLVVQLIFAFIYHQYIKANGGDAVAYWNLNGPLANPDAQGWWDYFGIGYPFMYWLNYIPSSYLSWGILTGNLLYSLVGFLGFRYLFILLYKHFKTAKFIFGVPWAVLLLYLPNLHFWTAGVGKEALCFFSLALCLWGLDRKNLTYLVLSTALVFMVRPYLAWVFIFCLGMAAVFFDSGFKKGKLIGGGLLLLSLGAIPVLFVHVGVDSFDIEGVYSFIGRQFNMLSSESVGSRVPMVNYSLVERLGTYWFRPLFFDAYNWSTRIASIENAVFILMLVAVSFRAKLANWTEVPFWMKFGILVFLVTTMLYANTLSNLGIMMRMKSLYMLFPLILIGSMHEREQSV</sequence>
<feature type="transmembrane region" description="Helical" evidence="1">
    <location>
        <begin position="330"/>
        <end position="347"/>
    </location>
</feature>
<feature type="transmembrane region" description="Helical" evidence="1">
    <location>
        <begin position="195"/>
        <end position="212"/>
    </location>
</feature>